<name>A0A2T8IEZ8_9POAL</name>
<dbReference type="Gramene" id="PVH36260">
    <property type="protein sequence ID" value="PVH36260"/>
    <property type="gene ID" value="PAHAL_6G034100"/>
</dbReference>
<evidence type="ECO:0008006" key="3">
    <source>
        <dbReference type="Google" id="ProtNLM"/>
    </source>
</evidence>
<feature type="signal peptide" evidence="1">
    <location>
        <begin position="1"/>
        <end position="29"/>
    </location>
</feature>
<accession>A0A2T8IEZ8</accession>
<proteinExistence type="predicted"/>
<feature type="chain" id="PRO_5015638254" description="SREBP regulating gene protein" evidence="1">
    <location>
        <begin position="30"/>
        <end position="133"/>
    </location>
</feature>
<sequence>MKSRRSSQGLLLLPLLLLACSAIPALTSGDRAVRDASGESFLDGGGRKSKMAIGAGKVAVINDDGDAPFNGCTPHDRALKFCCNKNKRCWATLYDCAFNCIRKVRYDQASPSSSPSPSMVDPRLAVSALFKKL</sequence>
<keyword evidence="1" id="KW-0732">Signal</keyword>
<dbReference type="AlphaFoldDB" id="A0A2T8IEZ8"/>
<dbReference type="PROSITE" id="PS51257">
    <property type="entry name" value="PROKAR_LIPOPROTEIN"/>
    <property type="match status" value="1"/>
</dbReference>
<evidence type="ECO:0000256" key="1">
    <source>
        <dbReference type="SAM" id="SignalP"/>
    </source>
</evidence>
<dbReference type="Proteomes" id="UP000243499">
    <property type="component" value="Chromosome 6"/>
</dbReference>
<evidence type="ECO:0000313" key="2">
    <source>
        <dbReference type="EMBL" id="PVH36260.1"/>
    </source>
</evidence>
<organism evidence="2">
    <name type="scientific">Panicum hallii</name>
    <dbReference type="NCBI Taxonomy" id="206008"/>
    <lineage>
        <taxon>Eukaryota</taxon>
        <taxon>Viridiplantae</taxon>
        <taxon>Streptophyta</taxon>
        <taxon>Embryophyta</taxon>
        <taxon>Tracheophyta</taxon>
        <taxon>Spermatophyta</taxon>
        <taxon>Magnoliopsida</taxon>
        <taxon>Liliopsida</taxon>
        <taxon>Poales</taxon>
        <taxon>Poaceae</taxon>
        <taxon>PACMAD clade</taxon>
        <taxon>Panicoideae</taxon>
        <taxon>Panicodae</taxon>
        <taxon>Paniceae</taxon>
        <taxon>Panicinae</taxon>
        <taxon>Panicum</taxon>
        <taxon>Panicum sect. Panicum</taxon>
    </lineage>
</organism>
<reference evidence="2" key="1">
    <citation type="submission" date="2018-04" db="EMBL/GenBank/DDBJ databases">
        <title>WGS assembly of Panicum hallii.</title>
        <authorList>
            <person name="Lovell J."/>
            <person name="Jenkins J."/>
            <person name="Lowry D."/>
            <person name="Mamidi S."/>
            <person name="Sreedasyam A."/>
            <person name="Weng X."/>
            <person name="Barry K."/>
            <person name="Bonette J."/>
            <person name="Campitelli B."/>
            <person name="Daum C."/>
            <person name="Gordon S."/>
            <person name="Gould B."/>
            <person name="Lipzen A."/>
            <person name="Macqueen A."/>
            <person name="Palacio-Mejia J."/>
            <person name="Plott C."/>
            <person name="Shakirov E."/>
            <person name="Shu S."/>
            <person name="Yoshinaga Y."/>
            <person name="Zane M."/>
            <person name="Rokhsar D."/>
            <person name="Grimwood J."/>
            <person name="Schmutz J."/>
            <person name="Juenger T."/>
        </authorList>
    </citation>
    <scope>NUCLEOTIDE SEQUENCE [LARGE SCALE GENOMIC DNA]</scope>
    <source>
        <strain evidence="2">FIL2</strain>
    </source>
</reference>
<dbReference type="EMBL" id="CM008051">
    <property type="protein sequence ID" value="PVH36260.1"/>
    <property type="molecule type" value="Genomic_DNA"/>
</dbReference>
<protein>
    <recommendedName>
        <fullName evidence="3">SREBP regulating gene protein</fullName>
    </recommendedName>
</protein>
<gene>
    <name evidence="2" type="ORF">PAHAL_6G034100</name>
</gene>